<keyword evidence="1" id="KW-0732">Signal</keyword>
<organism evidence="2 3">
    <name type="scientific">Salmonella bongori N268-08</name>
    <dbReference type="NCBI Taxonomy" id="1197719"/>
    <lineage>
        <taxon>Bacteria</taxon>
        <taxon>Pseudomonadati</taxon>
        <taxon>Pseudomonadota</taxon>
        <taxon>Gammaproteobacteria</taxon>
        <taxon>Enterobacterales</taxon>
        <taxon>Enterobacteriaceae</taxon>
        <taxon>Salmonella</taxon>
    </lineage>
</organism>
<accession>S5MUU2</accession>
<evidence type="ECO:0000313" key="2">
    <source>
        <dbReference type="EMBL" id="AGR58373.1"/>
    </source>
</evidence>
<dbReference type="PATRIC" id="fig|1197719.3.peg.1181"/>
<dbReference type="EMBL" id="CP006608">
    <property type="protein sequence ID" value="AGR58373.1"/>
    <property type="molecule type" value="Genomic_DNA"/>
</dbReference>
<dbReference type="KEGG" id="sbz:A464_1187"/>
<dbReference type="AlphaFoldDB" id="S5MUU2"/>
<feature type="signal peptide" evidence="1">
    <location>
        <begin position="1"/>
        <end position="22"/>
    </location>
</feature>
<dbReference type="eggNOG" id="ENOG5031T5G">
    <property type="taxonomic scope" value="Bacteria"/>
</dbReference>
<dbReference type="HOGENOM" id="CLU_174055_0_0_6"/>
<protein>
    <submittedName>
        <fullName evidence="2">Putative outer membrane virulence protein PhoP</fullName>
    </submittedName>
</protein>
<proteinExistence type="predicted"/>
<dbReference type="RefSeq" id="WP_020843975.1">
    <property type="nucleotide sequence ID" value="NC_021870.1"/>
</dbReference>
<evidence type="ECO:0000313" key="3">
    <source>
        <dbReference type="Proteomes" id="UP000015042"/>
    </source>
</evidence>
<sequence>MKHHVFMLCSLIIFSFPTLTNAYYARSVQQASWEIFIYDFGSKTPPPPPATAGKKHAKKINLPPCSAMPPRATCPVNETKKNTTFSRT</sequence>
<name>S5MUU2_SALBN</name>
<evidence type="ECO:0000256" key="1">
    <source>
        <dbReference type="SAM" id="SignalP"/>
    </source>
</evidence>
<feature type="chain" id="PRO_5004530823" evidence="1">
    <location>
        <begin position="23"/>
        <end position="88"/>
    </location>
</feature>
<reference evidence="2 3" key="1">
    <citation type="submission" date="2013-07" db="EMBL/GenBank/DDBJ databases">
        <title>Genome sequence of Salmonella bongori N268-08 - a rare clinical isolate.</title>
        <authorList>
            <person name="Marti R."/>
            <person name="Hagens S."/>
            <person name="Loessner M.J."/>
            <person name="Klumpp J."/>
        </authorList>
    </citation>
    <scope>NUCLEOTIDE SEQUENCE [LARGE SCALE GENOMIC DNA]</scope>
    <source>
        <strain evidence="2 3">N268-08</strain>
    </source>
</reference>
<gene>
    <name evidence="2" type="ORF">A464_1187</name>
</gene>
<dbReference type="Proteomes" id="UP000015042">
    <property type="component" value="Chromosome"/>
</dbReference>